<comment type="caution">
    <text evidence="2">The sequence shown here is derived from an EMBL/GenBank/DDBJ whole genome shotgun (WGS) entry which is preliminary data.</text>
</comment>
<dbReference type="GO" id="GO:0006952">
    <property type="term" value="P:defense response"/>
    <property type="evidence" value="ECO:0007669"/>
    <property type="project" value="InterPro"/>
</dbReference>
<protein>
    <recommendedName>
        <fullName evidence="4">Single-stranded DNA-binding protein WHY1, chloroplastic</fullName>
    </recommendedName>
</protein>
<feature type="region of interest" description="Disordered" evidence="1">
    <location>
        <begin position="335"/>
        <end position="355"/>
    </location>
</feature>
<feature type="compositionally biased region" description="Polar residues" evidence="1">
    <location>
        <begin position="44"/>
        <end position="56"/>
    </location>
</feature>
<dbReference type="EMBL" id="JAAWWB010000016">
    <property type="protein sequence ID" value="KAG6764425.1"/>
    <property type="molecule type" value="Genomic_DNA"/>
</dbReference>
<dbReference type="GO" id="GO:0003697">
    <property type="term" value="F:single-stranded DNA binding"/>
    <property type="evidence" value="ECO:0007669"/>
    <property type="project" value="InterPro"/>
</dbReference>
<dbReference type="PANTHER" id="PTHR31745">
    <property type="entry name" value="SINGLE-STRANDED DNA-BINDING PROTEIN WHY2, MITOCHONDRIAL"/>
    <property type="match status" value="1"/>
</dbReference>
<accession>A0A8X7ZJE6</accession>
<dbReference type="Pfam" id="PF08536">
    <property type="entry name" value="Whirly"/>
    <property type="match status" value="2"/>
</dbReference>
<feature type="region of interest" description="Disordered" evidence="1">
    <location>
        <begin position="25"/>
        <end position="56"/>
    </location>
</feature>
<proteinExistence type="predicted"/>
<dbReference type="Proteomes" id="UP000886885">
    <property type="component" value="Chromosome 8D"/>
</dbReference>
<gene>
    <name evidence="2" type="ORF">POTOM_031894</name>
</gene>
<organism evidence="2 3">
    <name type="scientific">Populus tomentosa</name>
    <name type="common">Chinese white poplar</name>
    <dbReference type="NCBI Taxonomy" id="118781"/>
    <lineage>
        <taxon>Eukaryota</taxon>
        <taxon>Viridiplantae</taxon>
        <taxon>Streptophyta</taxon>
        <taxon>Embryophyta</taxon>
        <taxon>Tracheophyta</taxon>
        <taxon>Spermatophyta</taxon>
        <taxon>Magnoliopsida</taxon>
        <taxon>eudicotyledons</taxon>
        <taxon>Gunneridae</taxon>
        <taxon>Pentapetalae</taxon>
        <taxon>rosids</taxon>
        <taxon>fabids</taxon>
        <taxon>Malpighiales</taxon>
        <taxon>Salicaceae</taxon>
        <taxon>Saliceae</taxon>
        <taxon>Populus</taxon>
    </lineage>
</organism>
<name>A0A8X7ZJE6_POPTO</name>
<evidence type="ECO:0000313" key="3">
    <source>
        <dbReference type="Proteomes" id="UP000886885"/>
    </source>
</evidence>
<dbReference type="PANTHER" id="PTHR31745:SF2">
    <property type="entry name" value="SINGLE-STRANDED DNA-BINDING PROTEIN WHY1, CHLOROPLASTIC"/>
    <property type="match status" value="1"/>
</dbReference>
<dbReference type="AlphaFoldDB" id="A0A8X7ZJE6"/>
<evidence type="ECO:0000313" key="2">
    <source>
        <dbReference type="EMBL" id="KAG6764425.1"/>
    </source>
</evidence>
<dbReference type="GO" id="GO:0006355">
    <property type="term" value="P:regulation of DNA-templated transcription"/>
    <property type="evidence" value="ECO:0007669"/>
    <property type="project" value="InterPro"/>
</dbReference>
<sequence length="355" mass="39317">MGMGSWPMDGSINLSVNILDLSSPSSLSVPGSTKKREERGKMLQLNSVSRVSSTPQNPKLWLPQYNSLCPPKSISLNSKTSSTKKKKTLGVKCQYYDQQHKTFTTSSRPFPSSAPPVGESPPKVFVGHSIYKGKAALTVEPRSPEFSPLDSGAYKLVKEGFVLLQFAPAASVRQYDWTRKQVFSLSVTEIGHLVSLDAKGSCEFFHDPNKGKSWPCPTLMLFVLIVLNIYDSTLSVTEIGHLVILDAKGSCEFFHDPNKGKSDEGKVRKLLKVEPLPDGSGHFFNLSVQNKVLNIDENIYIPVTKAEYTVLTSAFNYILPYLLGWHAYANSIKPDDSSRGNNASPRYGGDYEWNR</sequence>
<dbReference type="InterPro" id="IPR013742">
    <property type="entry name" value="Whirly"/>
</dbReference>
<dbReference type="OrthoDB" id="511009at2759"/>
<evidence type="ECO:0008006" key="4">
    <source>
        <dbReference type="Google" id="ProtNLM"/>
    </source>
</evidence>
<evidence type="ECO:0000256" key="1">
    <source>
        <dbReference type="SAM" id="MobiDB-lite"/>
    </source>
</evidence>
<keyword evidence="3" id="KW-1185">Reference proteome</keyword>
<reference evidence="2" key="1">
    <citation type="journal article" date="2020" name="bioRxiv">
        <title>Hybrid origin of Populus tomentosa Carr. identified through genome sequencing and phylogenomic analysis.</title>
        <authorList>
            <person name="An X."/>
            <person name="Gao K."/>
            <person name="Chen Z."/>
            <person name="Li J."/>
            <person name="Yang X."/>
            <person name="Yang X."/>
            <person name="Zhou J."/>
            <person name="Guo T."/>
            <person name="Zhao T."/>
            <person name="Huang S."/>
            <person name="Miao D."/>
            <person name="Khan W.U."/>
            <person name="Rao P."/>
            <person name="Ye M."/>
            <person name="Lei B."/>
            <person name="Liao W."/>
            <person name="Wang J."/>
            <person name="Ji L."/>
            <person name="Li Y."/>
            <person name="Guo B."/>
            <person name="Mustafa N.S."/>
            <person name="Li S."/>
            <person name="Yun Q."/>
            <person name="Keller S.R."/>
            <person name="Mao J."/>
            <person name="Zhang R."/>
            <person name="Strauss S.H."/>
        </authorList>
    </citation>
    <scope>NUCLEOTIDE SEQUENCE</scope>
    <source>
        <strain evidence="2">GM15</strain>
        <tissue evidence="2">Leaf</tissue>
    </source>
</reference>